<dbReference type="RefSeq" id="WP_218261603.1">
    <property type="nucleotide sequence ID" value="NZ_CP077715.1"/>
</dbReference>
<proteinExistence type="predicted"/>
<protein>
    <submittedName>
        <fullName evidence="1">CRISPR-associated RAMP Cmr3</fullName>
    </submittedName>
</protein>
<name>A0A8F5BUV8_9CREN</name>
<gene>
    <name evidence="1" type="ORF">J5U21_01575</name>
</gene>
<reference evidence="1" key="1">
    <citation type="journal article" date="2021" name="Environ. Microbiol.">
        <title>New insights into the diversity and evolution of the archaeal mobilome from three complete genomes of Saccharolobus shibatae.</title>
        <authorList>
            <person name="Medvedeva S."/>
            <person name="Brandt D."/>
            <person name="Cvirkaite-Krupovic V."/>
            <person name="Liu Y."/>
            <person name="Severinov K."/>
            <person name="Ishino S."/>
            <person name="Ishino Y."/>
            <person name="Prangishvili D."/>
            <person name="Kalinowski J."/>
            <person name="Krupovic M."/>
        </authorList>
    </citation>
    <scope>NUCLEOTIDE SEQUENCE</scope>
    <source>
        <strain evidence="1">BEU9</strain>
    </source>
</reference>
<dbReference type="AlphaFoldDB" id="A0A8F5BUV8"/>
<evidence type="ECO:0000313" key="1">
    <source>
        <dbReference type="EMBL" id="QXJ31924.1"/>
    </source>
</evidence>
<evidence type="ECO:0000313" key="2">
    <source>
        <dbReference type="Proteomes" id="UP000693941"/>
    </source>
</evidence>
<organism evidence="1 2">
    <name type="scientific">Saccharolobus shibatae</name>
    <dbReference type="NCBI Taxonomy" id="2286"/>
    <lineage>
        <taxon>Archaea</taxon>
        <taxon>Thermoproteota</taxon>
        <taxon>Thermoprotei</taxon>
        <taxon>Sulfolobales</taxon>
        <taxon>Sulfolobaceae</taxon>
        <taxon>Saccharolobus</taxon>
    </lineage>
</organism>
<sequence length="62" mass="6840">MWESTPVTLVIYYALGYGKVRRPMLQALPPGTVIKVKNECKEANALGILSELGFGAIYKVKL</sequence>
<dbReference type="Proteomes" id="UP000693941">
    <property type="component" value="Chromosome"/>
</dbReference>
<dbReference type="EMBL" id="CP077715">
    <property type="protein sequence ID" value="QXJ31924.1"/>
    <property type="molecule type" value="Genomic_DNA"/>
</dbReference>
<dbReference type="GeneID" id="65560075"/>
<accession>A0A8F5BUV8</accession>